<dbReference type="Proteomes" id="UP000827092">
    <property type="component" value="Unassembled WGS sequence"/>
</dbReference>
<accession>A0AAV6U0B7</accession>
<reference evidence="1 2" key="1">
    <citation type="journal article" date="2022" name="Nat. Ecol. Evol.">
        <title>A masculinizing supergene underlies an exaggerated male reproductive morph in a spider.</title>
        <authorList>
            <person name="Hendrickx F."/>
            <person name="De Corte Z."/>
            <person name="Sonet G."/>
            <person name="Van Belleghem S.M."/>
            <person name="Kostlbacher S."/>
            <person name="Vangestel C."/>
        </authorList>
    </citation>
    <scope>NUCLEOTIDE SEQUENCE [LARGE SCALE GENOMIC DNA]</scope>
    <source>
        <strain evidence="1">W744_W776</strain>
    </source>
</reference>
<gene>
    <name evidence="1" type="ORF">JTE90_019377</name>
</gene>
<organism evidence="1 2">
    <name type="scientific">Oedothorax gibbosus</name>
    <dbReference type="NCBI Taxonomy" id="931172"/>
    <lineage>
        <taxon>Eukaryota</taxon>
        <taxon>Metazoa</taxon>
        <taxon>Ecdysozoa</taxon>
        <taxon>Arthropoda</taxon>
        <taxon>Chelicerata</taxon>
        <taxon>Arachnida</taxon>
        <taxon>Araneae</taxon>
        <taxon>Araneomorphae</taxon>
        <taxon>Entelegynae</taxon>
        <taxon>Araneoidea</taxon>
        <taxon>Linyphiidae</taxon>
        <taxon>Erigoninae</taxon>
        <taxon>Oedothorax</taxon>
    </lineage>
</organism>
<sequence length="70" mass="7957">MTNFFDRFLKYDSRCVTASFDICSEMQKHLYRYDGPSRSAANRIAPFASPHVSRGARMTNGVAMRFAVTT</sequence>
<protein>
    <submittedName>
        <fullName evidence="1">Uncharacterized protein</fullName>
    </submittedName>
</protein>
<name>A0AAV6U0B7_9ARAC</name>
<dbReference type="AlphaFoldDB" id="A0AAV6U0B7"/>
<keyword evidence="2" id="KW-1185">Reference proteome</keyword>
<dbReference type="EMBL" id="JAFNEN010000802">
    <property type="protein sequence ID" value="KAG8177212.1"/>
    <property type="molecule type" value="Genomic_DNA"/>
</dbReference>
<proteinExistence type="predicted"/>
<evidence type="ECO:0000313" key="1">
    <source>
        <dbReference type="EMBL" id="KAG8177212.1"/>
    </source>
</evidence>
<comment type="caution">
    <text evidence="1">The sequence shown here is derived from an EMBL/GenBank/DDBJ whole genome shotgun (WGS) entry which is preliminary data.</text>
</comment>
<evidence type="ECO:0000313" key="2">
    <source>
        <dbReference type="Proteomes" id="UP000827092"/>
    </source>
</evidence>